<dbReference type="eggNOG" id="COG1504">
    <property type="taxonomic scope" value="Bacteria"/>
</dbReference>
<dbReference type="OrthoDB" id="1724272at2"/>
<dbReference type="PANTHER" id="PTHR15811:SF5">
    <property type="entry name" value="MTH938 DOMAIN-CONTAINING PROTEIN"/>
    <property type="match status" value="1"/>
</dbReference>
<sequence length="113" mass="12517">MVSEGLAFGEIVIQGKSYRDDVFLGYGEPQPWQRIEPHQVVLEDVQELIPSDVCYVVFGTGFTGRMVVSPVVAEHLHKKGIACVEQKTPQALETYEKLLSKGEKAVAFLHLGC</sequence>
<proteinExistence type="predicted"/>
<gene>
    <name evidence="1" type="ordered locus">COPRO5265_0281</name>
</gene>
<dbReference type="InterPro" id="IPR007523">
    <property type="entry name" value="NDUFAF3/AAMDC"/>
</dbReference>
<organism evidence="1 2">
    <name type="scientific">Coprothermobacter proteolyticus (strain ATCC 35245 / DSM 5265 / OCM 4 / BT)</name>
    <dbReference type="NCBI Taxonomy" id="309798"/>
    <lineage>
        <taxon>Bacteria</taxon>
        <taxon>Pseudomonadati</taxon>
        <taxon>Coprothermobacterota</taxon>
        <taxon>Coprothermobacteria</taxon>
        <taxon>Coprothermobacterales</taxon>
        <taxon>Coprothermobacteraceae</taxon>
        <taxon>Coprothermobacter</taxon>
    </lineage>
</organism>
<name>B5Y7A1_COPPD</name>
<accession>B5Y7A1</accession>
<evidence type="ECO:0000313" key="2">
    <source>
        <dbReference type="Proteomes" id="UP000001732"/>
    </source>
</evidence>
<dbReference type="HOGENOM" id="CLU_074390_5_1_9"/>
<dbReference type="STRING" id="309798.COPRO5265_0281"/>
<dbReference type="KEGG" id="cpo:COPRO5265_0281"/>
<dbReference type="Proteomes" id="UP000001732">
    <property type="component" value="Chromosome"/>
</dbReference>
<dbReference type="AlphaFoldDB" id="B5Y7A1"/>
<evidence type="ECO:0000313" key="1">
    <source>
        <dbReference type="EMBL" id="ACI17751.1"/>
    </source>
</evidence>
<keyword evidence="2" id="KW-1185">Reference proteome</keyword>
<dbReference type="InterPro" id="IPR036748">
    <property type="entry name" value="MTH938-like_sf"/>
</dbReference>
<dbReference type="SUPFAM" id="SSF64076">
    <property type="entry name" value="MTH938-like"/>
    <property type="match status" value="1"/>
</dbReference>
<reference evidence="1" key="2">
    <citation type="journal article" date="2014" name="Genome Announc.">
        <title>Complete Genome Sequence of Coprothermobacter proteolyticus DSM 5265.</title>
        <authorList>
            <person name="Alexiev A."/>
            <person name="Coil D.A."/>
            <person name="Badger J.H."/>
            <person name="Enticknap J."/>
            <person name="Ward N."/>
            <person name="Robb F.T."/>
            <person name="Eisen J.A."/>
        </authorList>
    </citation>
    <scope>NUCLEOTIDE SEQUENCE [LARGE SCALE GENOMIC DNA]</scope>
    <source>
        <strain evidence="1">DSM 5265</strain>
    </source>
</reference>
<protein>
    <submittedName>
        <fullName evidence="1">Uncharacterized protein</fullName>
    </submittedName>
</protein>
<dbReference type="Gene3D" id="3.40.1230.10">
    <property type="entry name" value="MTH938-like"/>
    <property type="match status" value="1"/>
</dbReference>
<dbReference type="RefSeq" id="WP_012544403.1">
    <property type="nucleotide sequence ID" value="NC_011295.1"/>
</dbReference>
<dbReference type="PANTHER" id="PTHR15811">
    <property type="entry name" value="MTH938 DOMAIN-CONTAINING PROTEIN"/>
    <property type="match status" value="1"/>
</dbReference>
<reference evidence="1" key="1">
    <citation type="submission" date="2008-08" db="EMBL/GenBank/DDBJ databases">
        <authorList>
            <person name="Dodson R.J."/>
            <person name="Durkin A.S."/>
            <person name="Wu M."/>
            <person name="Eisen J."/>
            <person name="Sutton G."/>
        </authorList>
    </citation>
    <scope>NUCLEOTIDE SEQUENCE</scope>
    <source>
        <strain evidence="1">DSM 5265</strain>
    </source>
</reference>
<dbReference type="GO" id="GO:0005737">
    <property type="term" value="C:cytoplasm"/>
    <property type="evidence" value="ECO:0007669"/>
    <property type="project" value="TreeGrafter"/>
</dbReference>
<dbReference type="Pfam" id="PF04430">
    <property type="entry name" value="DUF498"/>
    <property type="match status" value="1"/>
</dbReference>
<dbReference type="EMBL" id="CP001145">
    <property type="protein sequence ID" value="ACI17751.1"/>
    <property type="molecule type" value="Genomic_DNA"/>
</dbReference>